<dbReference type="Proteomes" id="UP000188268">
    <property type="component" value="Unassembled WGS sequence"/>
</dbReference>
<reference evidence="1 2" key="1">
    <citation type="submission" date="2013-09" db="EMBL/GenBank/DDBJ databases">
        <title>Corchorus capsularis genome sequencing.</title>
        <authorList>
            <person name="Alam M."/>
            <person name="Haque M.S."/>
            <person name="Islam M.S."/>
            <person name="Emdad E.M."/>
            <person name="Islam M.M."/>
            <person name="Ahmed B."/>
            <person name="Halim A."/>
            <person name="Hossen Q.M.M."/>
            <person name="Hossain M.Z."/>
            <person name="Ahmed R."/>
            <person name="Khan M.M."/>
            <person name="Islam R."/>
            <person name="Rashid M.M."/>
            <person name="Khan S.A."/>
            <person name="Rahman M.S."/>
            <person name="Alam M."/>
        </authorList>
    </citation>
    <scope>NUCLEOTIDE SEQUENCE [LARGE SCALE GENOMIC DNA]</scope>
    <source>
        <strain evidence="2">cv. CVL-1</strain>
        <tissue evidence="1">Whole seedling</tissue>
    </source>
</reference>
<keyword evidence="2" id="KW-1185">Reference proteome</keyword>
<dbReference type="AlphaFoldDB" id="A0A1R3K4N4"/>
<name>A0A1R3K4N4_COCAP</name>
<organism evidence="1 2">
    <name type="scientific">Corchorus capsularis</name>
    <name type="common">Jute</name>
    <dbReference type="NCBI Taxonomy" id="210143"/>
    <lineage>
        <taxon>Eukaryota</taxon>
        <taxon>Viridiplantae</taxon>
        <taxon>Streptophyta</taxon>
        <taxon>Embryophyta</taxon>
        <taxon>Tracheophyta</taxon>
        <taxon>Spermatophyta</taxon>
        <taxon>Magnoliopsida</taxon>
        <taxon>eudicotyledons</taxon>
        <taxon>Gunneridae</taxon>
        <taxon>Pentapetalae</taxon>
        <taxon>rosids</taxon>
        <taxon>malvids</taxon>
        <taxon>Malvales</taxon>
        <taxon>Malvaceae</taxon>
        <taxon>Grewioideae</taxon>
        <taxon>Apeibeae</taxon>
        <taxon>Corchorus</taxon>
    </lineage>
</organism>
<sequence>MATPRLSPTAPTLDRLPNP</sequence>
<dbReference type="Gramene" id="OMP02049">
    <property type="protein sequence ID" value="OMP02049"/>
    <property type="gene ID" value="CCACVL1_02935"/>
</dbReference>
<accession>A0A1R3K4N4</accession>
<gene>
    <name evidence="1" type="ORF">CCACVL1_02935</name>
</gene>
<evidence type="ECO:0000313" key="2">
    <source>
        <dbReference type="Proteomes" id="UP000188268"/>
    </source>
</evidence>
<protein>
    <submittedName>
        <fullName evidence="1">Uncharacterized protein</fullName>
    </submittedName>
</protein>
<dbReference type="EMBL" id="AWWV01006312">
    <property type="protein sequence ID" value="OMP02049.1"/>
    <property type="molecule type" value="Genomic_DNA"/>
</dbReference>
<evidence type="ECO:0000313" key="1">
    <source>
        <dbReference type="EMBL" id="OMP02049.1"/>
    </source>
</evidence>
<comment type="caution">
    <text evidence="1">The sequence shown here is derived from an EMBL/GenBank/DDBJ whole genome shotgun (WGS) entry which is preliminary data.</text>
</comment>
<proteinExistence type="predicted"/>